<dbReference type="PANTHER" id="PTHR30349">
    <property type="entry name" value="PHAGE INTEGRASE-RELATED"/>
    <property type="match status" value="1"/>
</dbReference>
<keyword evidence="1" id="KW-0229">DNA integration</keyword>
<accession>A0A4U1C7A4</accession>
<dbReference type="GO" id="GO:0015074">
    <property type="term" value="P:DNA integration"/>
    <property type="evidence" value="ECO:0007669"/>
    <property type="project" value="UniProtKB-KW"/>
</dbReference>
<dbReference type="InterPro" id="IPR044068">
    <property type="entry name" value="CB"/>
</dbReference>
<evidence type="ECO:0000256" key="2">
    <source>
        <dbReference type="ARBA" id="ARBA00023125"/>
    </source>
</evidence>
<dbReference type="AlphaFoldDB" id="A0A4U1C7A4"/>
<dbReference type="InterPro" id="IPR011010">
    <property type="entry name" value="DNA_brk_join_enz"/>
</dbReference>
<reference evidence="6 7" key="1">
    <citation type="submission" date="2019-04" db="EMBL/GenBank/DDBJ databases">
        <title>Pedobacter sp. AR-2-6 sp. nov., isolated from Arctic soil.</title>
        <authorList>
            <person name="Dahal R.H."/>
            <person name="Kim D.-U."/>
        </authorList>
    </citation>
    <scope>NUCLEOTIDE SEQUENCE [LARGE SCALE GENOMIC DNA]</scope>
    <source>
        <strain evidence="6 7">AR-2-6</strain>
    </source>
</reference>
<dbReference type="GO" id="GO:0006310">
    <property type="term" value="P:DNA recombination"/>
    <property type="evidence" value="ECO:0007669"/>
    <property type="project" value="UniProtKB-KW"/>
</dbReference>
<sequence>MINPKLHLQAPKEAMDGDIKGDFPILLLFSVNSKRIQYYTGISMPVQYHVNFGITDLSRRKKGLKYPWNNKWQQAPAAKTKLDALIRHAYSIETDFINSGVDQSVDLYRAELDKRFKGRGANVIKKQSIGDRISEYLQYVQDNLTHNSFRNNQTNLNHLRDFMGDRLNTTDLNLIDEDFISEYSKHLRDGRLNNTVVKALQILGRFMNYCRDRKYISEAPRVKTGRPNDITVIHLTYDEVIKIAYTPMPSLALERVRDFFLLGCNTGMRYGDLAALKKDNCHEKQIEFFNQKNGETQTIKVPYTDMSKLILSKYKNDGSIYAIPSISNQKTNDALKEVAEIAGIDSKIEIAHKLGNGKIVKETVTKNKLISCHTSRKSYITIAMTLGMKESTIKSITGHEKGSKAFHKYYDVTDTTKDEEMKKFNR</sequence>
<dbReference type="RefSeq" id="WP_136876450.1">
    <property type="nucleotide sequence ID" value="NZ_SWBO01000004.1"/>
</dbReference>
<dbReference type="PROSITE" id="PS51900">
    <property type="entry name" value="CB"/>
    <property type="match status" value="1"/>
</dbReference>
<protein>
    <recommendedName>
        <fullName evidence="5">Core-binding (CB) domain-containing protein</fullName>
    </recommendedName>
</protein>
<dbReference type="PANTHER" id="PTHR30349:SF64">
    <property type="entry name" value="PROPHAGE INTEGRASE INTD-RELATED"/>
    <property type="match status" value="1"/>
</dbReference>
<evidence type="ECO:0000256" key="4">
    <source>
        <dbReference type="PROSITE-ProRule" id="PRU01248"/>
    </source>
</evidence>
<evidence type="ECO:0000259" key="5">
    <source>
        <dbReference type="PROSITE" id="PS51900"/>
    </source>
</evidence>
<keyword evidence="7" id="KW-1185">Reference proteome</keyword>
<comment type="caution">
    <text evidence="6">The sequence shown here is derived from an EMBL/GenBank/DDBJ whole genome shotgun (WGS) entry which is preliminary data.</text>
</comment>
<name>A0A4U1C7A4_9SPHI</name>
<dbReference type="InterPro" id="IPR010998">
    <property type="entry name" value="Integrase_recombinase_N"/>
</dbReference>
<feature type="domain" description="Core-binding (CB)" evidence="5">
    <location>
        <begin position="127"/>
        <end position="211"/>
    </location>
</feature>
<gene>
    <name evidence="6" type="ORF">FA045_08355</name>
</gene>
<dbReference type="Gene3D" id="1.10.150.130">
    <property type="match status" value="1"/>
</dbReference>
<keyword evidence="2 4" id="KW-0238">DNA-binding</keyword>
<proteinExistence type="predicted"/>
<dbReference type="SUPFAM" id="SSF56349">
    <property type="entry name" value="DNA breaking-rejoining enzymes"/>
    <property type="match status" value="1"/>
</dbReference>
<dbReference type="OrthoDB" id="892893at2"/>
<organism evidence="6 7">
    <name type="scientific">Pedobacter cryotolerans</name>
    <dbReference type="NCBI Taxonomy" id="2571270"/>
    <lineage>
        <taxon>Bacteria</taxon>
        <taxon>Pseudomonadati</taxon>
        <taxon>Bacteroidota</taxon>
        <taxon>Sphingobacteriia</taxon>
        <taxon>Sphingobacteriales</taxon>
        <taxon>Sphingobacteriaceae</taxon>
        <taxon>Pedobacter</taxon>
    </lineage>
</organism>
<evidence type="ECO:0000313" key="7">
    <source>
        <dbReference type="Proteomes" id="UP000310477"/>
    </source>
</evidence>
<dbReference type="InterPro" id="IPR013762">
    <property type="entry name" value="Integrase-like_cat_sf"/>
</dbReference>
<dbReference type="InterPro" id="IPR050090">
    <property type="entry name" value="Tyrosine_recombinase_XerCD"/>
</dbReference>
<evidence type="ECO:0000313" key="6">
    <source>
        <dbReference type="EMBL" id="TKC01247.1"/>
    </source>
</evidence>
<dbReference type="EMBL" id="SWBO01000004">
    <property type="protein sequence ID" value="TKC01247.1"/>
    <property type="molecule type" value="Genomic_DNA"/>
</dbReference>
<dbReference type="Gene3D" id="1.10.443.10">
    <property type="entry name" value="Intergrase catalytic core"/>
    <property type="match status" value="1"/>
</dbReference>
<evidence type="ECO:0000256" key="1">
    <source>
        <dbReference type="ARBA" id="ARBA00022908"/>
    </source>
</evidence>
<dbReference type="Pfam" id="PF13102">
    <property type="entry name" value="Phage_int_SAM_5"/>
    <property type="match status" value="1"/>
</dbReference>
<keyword evidence="3" id="KW-0233">DNA recombination</keyword>
<dbReference type="GO" id="GO:0003677">
    <property type="term" value="F:DNA binding"/>
    <property type="evidence" value="ECO:0007669"/>
    <property type="project" value="UniProtKB-UniRule"/>
</dbReference>
<evidence type="ECO:0000256" key="3">
    <source>
        <dbReference type="ARBA" id="ARBA00023172"/>
    </source>
</evidence>
<dbReference type="Proteomes" id="UP000310477">
    <property type="component" value="Unassembled WGS sequence"/>
</dbReference>
<dbReference type="InterPro" id="IPR025269">
    <property type="entry name" value="SAM-like_dom"/>
</dbReference>